<gene>
    <name evidence="8" type="ORF">VZ95_09210</name>
</gene>
<comment type="cofactor">
    <cofactor evidence="1">
        <name>Mg(2+)</name>
        <dbReference type="ChEBI" id="CHEBI:18420"/>
    </cofactor>
</comment>
<keyword evidence="3 7" id="KW-0808">Transferase</keyword>
<dbReference type="NCBIfam" id="NF045485">
    <property type="entry name" value="FPPsyn"/>
    <property type="match status" value="1"/>
</dbReference>
<keyword evidence="5" id="KW-0460">Magnesium</keyword>
<dbReference type="GO" id="GO:0005737">
    <property type="term" value="C:cytoplasm"/>
    <property type="evidence" value="ECO:0007669"/>
    <property type="project" value="UniProtKB-ARBA"/>
</dbReference>
<dbReference type="SFLD" id="SFLDG01017">
    <property type="entry name" value="Polyprenyl_Transferase_Like"/>
    <property type="match status" value="1"/>
</dbReference>
<dbReference type="InterPro" id="IPR000092">
    <property type="entry name" value="Polyprenyl_synt"/>
</dbReference>
<dbReference type="OrthoDB" id="9805316at2"/>
<dbReference type="PROSITE" id="PS00444">
    <property type="entry name" value="POLYPRENYL_SYNTHASE_2"/>
    <property type="match status" value="1"/>
</dbReference>
<dbReference type="PATRIC" id="fig|552518.3.peg.1158"/>
<evidence type="ECO:0000313" key="9">
    <source>
        <dbReference type="Proteomes" id="UP000033774"/>
    </source>
</evidence>
<dbReference type="EMBL" id="LAJY01000210">
    <property type="protein sequence ID" value="KJV09795.1"/>
    <property type="molecule type" value="Genomic_DNA"/>
</dbReference>
<dbReference type="AlphaFoldDB" id="A0A0F3ISS1"/>
<dbReference type="Pfam" id="PF00348">
    <property type="entry name" value="polyprenyl_synt"/>
    <property type="match status" value="1"/>
</dbReference>
<evidence type="ECO:0000256" key="5">
    <source>
        <dbReference type="ARBA" id="ARBA00022842"/>
    </source>
</evidence>
<evidence type="ECO:0000256" key="4">
    <source>
        <dbReference type="ARBA" id="ARBA00022723"/>
    </source>
</evidence>
<dbReference type="GO" id="GO:0004659">
    <property type="term" value="F:prenyltransferase activity"/>
    <property type="evidence" value="ECO:0007669"/>
    <property type="project" value="InterPro"/>
</dbReference>
<evidence type="ECO:0000313" key="8">
    <source>
        <dbReference type="EMBL" id="KJV09795.1"/>
    </source>
</evidence>
<dbReference type="PROSITE" id="PS00723">
    <property type="entry name" value="POLYPRENYL_SYNTHASE_1"/>
    <property type="match status" value="1"/>
</dbReference>
<evidence type="ECO:0000256" key="6">
    <source>
        <dbReference type="ARBA" id="ARBA00023229"/>
    </source>
</evidence>
<dbReference type="FunFam" id="1.10.600.10:FF:000001">
    <property type="entry name" value="Geranylgeranyl diphosphate synthase"/>
    <property type="match status" value="1"/>
</dbReference>
<dbReference type="Gene3D" id="1.10.600.10">
    <property type="entry name" value="Farnesyl Diphosphate Synthase"/>
    <property type="match status" value="1"/>
</dbReference>
<comment type="caution">
    <text evidence="8">The sequence shown here is derived from an EMBL/GenBank/DDBJ whole genome shotgun (WGS) entry which is preliminary data.</text>
</comment>
<organism evidence="8 9">
    <name type="scientific">Elstera litoralis</name>
    <dbReference type="NCBI Taxonomy" id="552518"/>
    <lineage>
        <taxon>Bacteria</taxon>
        <taxon>Pseudomonadati</taxon>
        <taxon>Pseudomonadota</taxon>
        <taxon>Alphaproteobacteria</taxon>
        <taxon>Rhodospirillales</taxon>
        <taxon>Rhodospirillaceae</taxon>
        <taxon>Elstera</taxon>
    </lineage>
</organism>
<dbReference type="CDD" id="cd00685">
    <property type="entry name" value="Trans_IPPS_HT"/>
    <property type="match status" value="1"/>
</dbReference>
<keyword evidence="4" id="KW-0479">Metal-binding</keyword>
<dbReference type="InterPro" id="IPR033749">
    <property type="entry name" value="Polyprenyl_synt_CS"/>
</dbReference>
<dbReference type="GO" id="GO:0016114">
    <property type="term" value="P:terpenoid biosynthetic process"/>
    <property type="evidence" value="ECO:0007669"/>
    <property type="project" value="UniProtKB-ARBA"/>
</dbReference>
<dbReference type="RefSeq" id="WP_045775587.1">
    <property type="nucleotide sequence ID" value="NZ_LAJY01000210.1"/>
</dbReference>
<dbReference type="SUPFAM" id="SSF48576">
    <property type="entry name" value="Terpenoid synthases"/>
    <property type="match status" value="1"/>
</dbReference>
<keyword evidence="9" id="KW-1185">Reference proteome</keyword>
<dbReference type="SFLD" id="SFLDS00005">
    <property type="entry name" value="Isoprenoid_Synthase_Type_I"/>
    <property type="match status" value="1"/>
</dbReference>
<evidence type="ECO:0000256" key="1">
    <source>
        <dbReference type="ARBA" id="ARBA00001946"/>
    </source>
</evidence>
<dbReference type="PANTHER" id="PTHR43281">
    <property type="entry name" value="FARNESYL DIPHOSPHATE SYNTHASE"/>
    <property type="match status" value="1"/>
</dbReference>
<name>A0A0F3ISS1_9PROT</name>
<evidence type="ECO:0000256" key="7">
    <source>
        <dbReference type="RuleBase" id="RU004466"/>
    </source>
</evidence>
<sequence>MPNLDGRSLPLQAAMAEVATDVHAMLDRLIPDGGGESGEARLSAAMRYAVLGGGKRLRPFLVVESAALFNVAPSSACKVAAAVEMLHTYSLIHDDLPAMDDAELRRGRPTVHRMYDEATAILAGDALLTRAFEVLADVGVHGDPAVRIELVKELAQAAGIAGMCGGQMMDLQAETESLPLEIGAITRLQRLKTGAIIAFSCEAGAILGKAPQQMRHALNAYAHDLGLAFQIADDLLDVEGSSTETGKDTGKDASANKATFVSILGVERARSQAVLLADQACAHLDPFGPAAERLREVARFVVDRRA</sequence>
<dbReference type="GO" id="GO:0046872">
    <property type="term" value="F:metal ion binding"/>
    <property type="evidence" value="ECO:0007669"/>
    <property type="project" value="UniProtKB-KW"/>
</dbReference>
<evidence type="ECO:0000256" key="2">
    <source>
        <dbReference type="ARBA" id="ARBA00006706"/>
    </source>
</evidence>
<comment type="similarity">
    <text evidence="2 7">Belongs to the FPP/GGPP synthase family.</text>
</comment>
<keyword evidence="6" id="KW-0414">Isoprene biosynthesis</keyword>
<dbReference type="InterPro" id="IPR053378">
    <property type="entry name" value="Prenyl_diphosphate_synthase"/>
</dbReference>
<dbReference type="PANTHER" id="PTHR43281:SF1">
    <property type="entry name" value="FARNESYL DIPHOSPHATE SYNTHASE"/>
    <property type="match status" value="1"/>
</dbReference>
<accession>A0A0F3ISS1</accession>
<protein>
    <submittedName>
        <fullName evidence="8">Farnesyl-diphosphate synthase</fullName>
    </submittedName>
</protein>
<dbReference type="Proteomes" id="UP000033774">
    <property type="component" value="Unassembled WGS sequence"/>
</dbReference>
<evidence type="ECO:0000256" key="3">
    <source>
        <dbReference type="ARBA" id="ARBA00022679"/>
    </source>
</evidence>
<reference evidence="8 9" key="1">
    <citation type="submission" date="2015-03" db="EMBL/GenBank/DDBJ databases">
        <title>Draft genome sequence of Elstera litoralis.</title>
        <authorList>
            <person name="Rahalkar M.C."/>
            <person name="Dhakephalkar P.K."/>
            <person name="Pore S.D."/>
            <person name="Arora P."/>
            <person name="Kapse N.G."/>
            <person name="Pandit P.S."/>
        </authorList>
    </citation>
    <scope>NUCLEOTIDE SEQUENCE [LARGE SCALE GENOMIC DNA]</scope>
    <source>
        <strain evidence="8 9">Dia-1</strain>
    </source>
</reference>
<dbReference type="InterPro" id="IPR008949">
    <property type="entry name" value="Isoprenoid_synthase_dom_sf"/>
</dbReference>
<proteinExistence type="inferred from homology"/>